<evidence type="ECO:0000256" key="5">
    <source>
        <dbReference type="SAM" id="MobiDB-lite"/>
    </source>
</evidence>
<feature type="compositionally biased region" description="Polar residues" evidence="5">
    <location>
        <begin position="434"/>
        <end position="447"/>
    </location>
</feature>
<feature type="transmembrane region" description="Helical" evidence="6">
    <location>
        <begin position="873"/>
        <end position="891"/>
    </location>
</feature>
<feature type="transmembrane region" description="Helical" evidence="6">
    <location>
        <begin position="227"/>
        <end position="251"/>
    </location>
</feature>
<keyword evidence="4 6" id="KW-0472">Membrane</keyword>
<feature type="region of interest" description="Disordered" evidence="5">
    <location>
        <begin position="1"/>
        <end position="77"/>
    </location>
</feature>
<dbReference type="Pfam" id="PF13515">
    <property type="entry name" value="FUSC_2"/>
    <property type="match status" value="1"/>
</dbReference>
<feature type="region of interest" description="Disordered" evidence="5">
    <location>
        <begin position="385"/>
        <end position="498"/>
    </location>
</feature>
<protein>
    <recommendedName>
        <fullName evidence="12">ER transporter 6TM N-terminal domain-containing protein</fullName>
    </recommendedName>
</protein>
<feature type="transmembrane region" description="Helical" evidence="6">
    <location>
        <begin position="845"/>
        <end position="866"/>
    </location>
</feature>
<feature type="transmembrane region" description="Helical" evidence="6">
    <location>
        <begin position="911"/>
        <end position="929"/>
    </location>
</feature>
<dbReference type="EMBL" id="KN832573">
    <property type="protein sequence ID" value="KII83920.1"/>
    <property type="molecule type" value="Genomic_DNA"/>
</dbReference>
<feature type="transmembrane region" description="Helical" evidence="6">
    <location>
        <begin position="818"/>
        <end position="839"/>
    </location>
</feature>
<name>A0A0C9SWT4_PLICR</name>
<sequence>MPNATLNDSNALTTPPTNGEVAPDPPKTPRLREREVRLEIPENGDQPGSGSYHDIKERDSGGKENDDASSTTTAPKKSSFTLPQQLAWIPANWTWSKIKVAIRCAIAAWISLVLFVIPSVESAMGQASFLILIASFLSPPSDPFVAVMERETLIISFNALAWAWSCLAMKLADLARTNRDTSVTYIDAISGDYIQLAPTVIMAVFIFFGSAFFLYVKARQGPGPYTFACIFGCIAVDISLTTGVFFPYPYYKLGQVIIVPLAMHSAVAIICSVLVFPSTVSAQFTTRCQAVLTPLVTSLGHHRKILKTDTQDEAFNPAAILASVNASESALVPLAASARLLRTDIIYSRFAPTDFAHIHNMLRRLAVRANGMTIYFTLIDPTRERFPITPAPSRPGTPMTSQPGTPRPSRPHSPARGEKDAGRPSMLASPRASYVSTRESAPNSASATHRRSMHVHGLDTPTRSRSRPRSHLGSPHSHFGGFFPPHHNGHAHAKSPHAHHHMLHTSLLHLAMSREQPVGVFESQRYLQFEADHRMGEDSVLFTARATALLQESCDELLGHCGSALESIQEWLVHVRDGRLKFWKGKERERATQARITKYEDLRAEMLTVLETFRSDKRLLVLDPYRSVFDPKHASLSAEGETAPPHRYLFHCYVYQYHLMSFGLRVIDTLSEIIRLEKERKRNRIWTPVDGVGKIFSWSTWDATDNLEHDDEENPEIIPGMEPGWVDDLGMPRRRDPDALPPNNAFEAVMNFIYNATKGLGSGNALFAIKAGVLSILLSLPSLIRSSAPFAYNNKFVWATFMGQLTIARFRGDTTFGLVSRIISTSLGGLVGMTLWYISTGNGRGSPYGIAAVYGVCFPFFFYARLYWPGPPMTNLVFFVTSILVVGYSYQDQHIFLPSSPGSGFSVAWRRFVLVTAGVTAAFIFSFLPPSTTIRRYQRTSLSTVCTEVGNIYCSILSFANSSRKQDNTEIVQSLIAIRSKLKRSLTLKANVIYEFSLRGRWPADRYHKILEIQLQIAYSLSHLMSVVEHLNPAWTQAFMRRTRFMDSDFQGDVLAVISMISTSLRTGTPLPQITPCPLVDRFMIRHQGLDVIEQESEDDYGLPRTMTMSTLENEQYMVFCVGVSTAFGIMSRLDRLMVAVKELVGEQYHIRGVGLRTPRHEGAGVEMGSRTNSLRPQDV</sequence>
<feature type="transmembrane region" description="Helical" evidence="6">
    <location>
        <begin position="123"/>
        <end position="141"/>
    </location>
</feature>
<feature type="compositionally biased region" description="Basic and acidic residues" evidence="5">
    <location>
        <begin position="30"/>
        <end position="40"/>
    </location>
</feature>
<dbReference type="InterPro" id="IPR049453">
    <property type="entry name" value="Memb_transporter_dom"/>
</dbReference>
<feature type="compositionally biased region" description="Low complexity" evidence="5">
    <location>
        <begin position="68"/>
        <end position="77"/>
    </location>
</feature>
<dbReference type="GO" id="GO:0016020">
    <property type="term" value="C:membrane"/>
    <property type="evidence" value="ECO:0007669"/>
    <property type="project" value="UniProtKB-SubCell"/>
</dbReference>
<accession>A0A0C9SWT4</accession>
<evidence type="ECO:0000259" key="9">
    <source>
        <dbReference type="Pfam" id="PF13515"/>
    </source>
</evidence>
<evidence type="ECO:0000256" key="1">
    <source>
        <dbReference type="ARBA" id="ARBA00004141"/>
    </source>
</evidence>
<organism evidence="10 11">
    <name type="scientific">Plicaturopsis crispa FD-325 SS-3</name>
    <dbReference type="NCBI Taxonomy" id="944288"/>
    <lineage>
        <taxon>Eukaryota</taxon>
        <taxon>Fungi</taxon>
        <taxon>Dikarya</taxon>
        <taxon>Basidiomycota</taxon>
        <taxon>Agaricomycotina</taxon>
        <taxon>Agaricomycetes</taxon>
        <taxon>Agaricomycetidae</taxon>
        <taxon>Amylocorticiales</taxon>
        <taxon>Amylocorticiaceae</taxon>
        <taxon>Plicatura</taxon>
        <taxon>Plicaturopsis crispa</taxon>
    </lineage>
</organism>
<evidence type="ECO:0000256" key="4">
    <source>
        <dbReference type="ARBA" id="ARBA00023136"/>
    </source>
</evidence>
<evidence type="ECO:0000256" key="6">
    <source>
        <dbReference type="SAM" id="Phobius"/>
    </source>
</evidence>
<keyword evidence="3 6" id="KW-1133">Transmembrane helix</keyword>
<comment type="subcellular location">
    <subcellularLocation>
        <location evidence="1">Membrane</location>
        <topology evidence="1">Multi-pass membrane protein</topology>
    </subcellularLocation>
</comment>
<dbReference type="InterPro" id="IPR018820">
    <property type="entry name" value="BRE4-related_DUF2421"/>
</dbReference>
<evidence type="ECO:0000256" key="2">
    <source>
        <dbReference type="ARBA" id="ARBA00022692"/>
    </source>
</evidence>
<evidence type="ECO:0000313" key="10">
    <source>
        <dbReference type="EMBL" id="KII83920.1"/>
    </source>
</evidence>
<feature type="transmembrane region" description="Helical" evidence="6">
    <location>
        <begin position="257"/>
        <end position="277"/>
    </location>
</feature>
<keyword evidence="2 6" id="KW-0812">Transmembrane</keyword>
<keyword evidence="11" id="KW-1185">Reference proteome</keyword>
<feature type="domain" description="Integral membrane bound transporter" evidence="9">
    <location>
        <begin position="795"/>
        <end position="925"/>
    </location>
</feature>
<dbReference type="OrthoDB" id="2274698at2759"/>
<evidence type="ECO:0008006" key="12">
    <source>
        <dbReference type="Google" id="ProtNLM"/>
    </source>
</evidence>
<dbReference type="Proteomes" id="UP000053263">
    <property type="component" value="Unassembled WGS sequence"/>
</dbReference>
<feature type="compositionally biased region" description="Low complexity" evidence="5">
    <location>
        <begin position="471"/>
        <end position="486"/>
    </location>
</feature>
<evidence type="ECO:0000313" key="11">
    <source>
        <dbReference type="Proteomes" id="UP000053263"/>
    </source>
</evidence>
<dbReference type="AlphaFoldDB" id="A0A0C9SWT4"/>
<feature type="domain" description="DUF2421" evidence="7">
    <location>
        <begin position="930"/>
        <end position="1149"/>
    </location>
</feature>
<dbReference type="InterPro" id="IPR018823">
    <property type="entry name" value="ArAE_2_N"/>
</dbReference>
<dbReference type="Pfam" id="PF10334">
    <property type="entry name" value="BRE4"/>
    <property type="match status" value="1"/>
</dbReference>
<dbReference type="Pfam" id="PF10337">
    <property type="entry name" value="ArAE_2_N"/>
    <property type="match status" value="1"/>
</dbReference>
<evidence type="ECO:0000259" key="8">
    <source>
        <dbReference type="Pfam" id="PF10337"/>
    </source>
</evidence>
<feature type="compositionally biased region" description="Basic and acidic residues" evidence="5">
    <location>
        <begin position="53"/>
        <end position="66"/>
    </location>
</feature>
<gene>
    <name evidence="10" type="ORF">PLICRDRAFT_179954</name>
</gene>
<feature type="domain" description="Putative ER transporter 6TM N-terminal" evidence="8">
    <location>
        <begin position="88"/>
        <end position="379"/>
    </location>
</feature>
<evidence type="ECO:0000256" key="3">
    <source>
        <dbReference type="ARBA" id="ARBA00022989"/>
    </source>
</evidence>
<evidence type="ECO:0000259" key="7">
    <source>
        <dbReference type="Pfam" id="PF10334"/>
    </source>
</evidence>
<dbReference type="HOGENOM" id="CLU_003918_2_0_1"/>
<feature type="transmembrane region" description="Helical" evidence="6">
    <location>
        <begin position="193"/>
        <end position="215"/>
    </location>
</feature>
<feature type="compositionally biased region" description="Polar residues" evidence="5">
    <location>
        <begin position="1"/>
        <end position="17"/>
    </location>
</feature>
<feature type="compositionally biased region" description="Basic residues" evidence="5">
    <location>
        <begin position="487"/>
        <end position="498"/>
    </location>
</feature>
<dbReference type="PANTHER" id="PTHR37994:SF1">
    <property type="entry name" value="ER TRANSPORTER 6TM N-TERMINAL DOMAIN-CONTAINING PROTEIN"/>
    <property type="match status" value="1"/>
</dbReference>
<reference evidence="10 11" key="1">
    <citation type="submission" date="2014-06" db="EMBL/GenBank/DDBJ databases">
        <title>Evolutionary Origins and Diversification of the Mycorrhizal Mutualists.</title>
        <authorList>
            <consortium name="DOE Joint Genome Institute"/>
            <consortium name="Mycorrhizal Genomics Consortium"/>
            <person name="Kohler A."/>
            <person name="Kuo A."/>
            <person name="Nagy L.G."/>
            <person name="Floudas D."/>
            <person name="Copeland A."/>
            <person name="Barry K.W."/>
            <person name="Cichocki N."/>
            <person name="Veneault-Fourrey C."/>
            <person name="LaButti K."/>
            <person name="Lindquist E.A."/>
            <person name="Lipzen A."/>
            <person name="Lundell T."/>
            <person name="Morin E."/>
            <person name="Murat C."/>
            <person name="Riley R."/>
            <person name="Ohm R."/>
            <person name="Sun H."/>
            <person name="Tunlid A."/>
            <person name="Henrissat B."/>
            <person name="Grigoriev I.V."/>
            <person name="Hibbett D.S."/>
            <person name="Martin F."/>
        </authorList>
    </citation>
    <scope>NUCLEOTIDE SEQUENCE [LARGE SCALE GENOMIC DNA]</scope>
    <source>
        <strain evidence="10 11">FD-325 SS-3</strain>
    </source>
</reference>
<proteinExistence type="predicted"/>
<dbReference type="PANTHER" id="PTHR37994">
    <property type="entry name" value="ARAE_2_N DOMAIN-CONTAINING PROTEIN-RELATED"/>
    <property type="match status" value="1"/>
</dbReference>